<accession>A0ABT2JMT1</accession>
<organism evidence="1 2">
    <name type="scientific">Streptomyces gossypii</name>
    <dbReference type="NCBI Taxonomy" id="2883101"/>
    <lineage>
        <taxon>Bacteria</taxon>
        <taxon>Bacillati</taxon>
        <taxon>Actinomycetota</taxon>
        <taxon>Actinomycetes</taxon>
        <taxon>Kitasatosporales</taxon>
        <taxon>Streptomycetaceae</taxon>
        <taxon>Streptomyces</taxon>
    </lineage>
</organism>
<protein>
    <submittedName>
        <fullName evidence="1">Uncharacterized protein</fullName>
    </submittedName>
</protein>
<gene>
    <name evidence="1" type="ORF">LHJ74_04455</name>
</gene>
<comment type="caution">
    <text evidence="1">The sequence shown here is derived from an EMBL/GenBank/DDBJ whole genome shotgun (WGS) entry which is preliminary data.</text>
</comment>
<dbReference type="Proteomes" id="UP001156389">
    <property type="component" value="Unassembled WGS sequence"/>
</dbReference>
<keyword evidence="2" id="KW-1185">Reference proteome</keyword>
<sequence>MARSPRQVAIDVMASTVRTGDEIRVGGQSMCVQDLQHVPGGAKRIKFASGDILTIAPTTTLTVLRTAEGWGRS</sequence>
<name>A0ABT2JMT1_9ACTN</name>
<evidence type="ECO:0000313" key="2">
    <source>
        <dbReference type="Proteomes" id="UP001156389"/>
    </source>
</evidence>
<evidence type="ECO:0000313" key="1">
    <source>
        <dbReference type="EMBL" id="MCT2589191.1"/>
    </source>
</evidence>
<reference evidence="1 2" key="1">
    <citation type="submission" date="2021-10" db="EMBL/GenBank/DDBJ databases">
        <title>Streptomyces gossypii sp. nov., isolated from soil collected from cotton field.</title>
        <authorList>
            <person name="Ge X."/>
            <person name="Chen X."/>
            <person name="Liu W."/>
        </authorList>
    </citation>
    <scope>NUCLEOTIDE SEQUENCE [LARGE SCALE GENOMIC DNA]</scope>
    <source>
        <strain evidence="1 2">N2-109</strain>
    </source>
</reference>
<proteinExistence type="predicted"/>
<dbReference type="RefSeq" id="WP_260216182.1">
    <property type="nucleotide sequence ID" value="NZ_JAJAGO010000002.1"/>
</dbReference>
<dbReference type="EMBL" id="JAJAGO010000002">
    <property type="protein sequence ID" value="MCT2589191.1"/>
    <property type="molecule type" value="Genomic_DNA"/>
</dbReference>